<dbReference type="EMBL" id="OBDZ01000024">
    <property type="protein sequence ID" value="SNY39002.1"/>
    <property type="molecule type" value="Genomic_DNA"/>
</dbReference>
<dbReference type="AlphaFoldDB" id="A0A285HTH3"/>
<evidence type="ECO:0000313" key="1">
    <source>
        <dbReference type="EMBL" id="SNY39002.1"/>
    </source>
</evidence>
<sequence>MELDKIEKTLEEKFTRELSDAKKRHIIFWYDENKEFAEDIEELNLNNAKLWKLTGNNNFETKYQLEVVDQESNYLIYSDKPEPVKRENWLLDIQKYSDIFTANRTTLIMQEFGLEDYSLRYVFNKYEKFFDNKKRRERLKKYKLNDYREENFDIAIISALSMLRMPSLENAVKKILMKGLNEEDNRYFVDIKKFGDEDSFWRLIEDNYGYIAQDKSLKGLMRFLITTNLHHNLKESFPKEWEGYVAERENNCIVFLDHWMSHSNHAKSYGNLSREIAQEINLKEYIFNWKVDNYLDCDSFEDFDLAIIDRLKANLLDDLDEFDRYQEIIIARRTKHWYEKFEEVYEAIYQVIELFKYQKKYNKIIRQEKSYDFFNTYLEEYYLIDKAYRKFYLAYDQIEDKELIIELKDRVENLYTNWYLQELSTKWSNMIEEELIDNWQIAGIKQQKDFYREFIKETVEDGERVYVVISDALRYEAAAEFSQLLNAEVKGATELYAMQGTLPSYTKLGMASLLPHQKLDINGKGDVIVDGINSQGLKNREKILKVTEEESVALRYEDIVQMSRSDLRDVVKGTKLVYIYHNKIDAKGDHAATELEVFEAIEESYEELDLIVRTLKHGLSAANIYITADHGFIYRRRPLEESDKTDSVKIDAIEEKRRFIISKDKANIEGTLKVNLDYIFGDKSGLTAIVPRGVNRFKKQGAGQNYVHGGASLQEIAIPVIKFKNDRSQNSENEVRKVDIRLTSISKKITNNIFYLNFFQSEKIKDKLIPRRVRLYFEDESGNRISNENIIIADSNSESSKERSFKEKFTLQDLDYQRDKDYYLVLVDEEDNQVYEKINFRISLL</sequence>
<name>A0A285HTH3_9FIRM</name>
<organism evidence="1 2">
    <name type="scientific">Orenia metallireducens</name>
    <dbReference type="NCBI Taxonomy" id="1413210"/>
    <lineage>
        <taxon>Bacteria</taxon>
        <taxon>Bacillati</taxon>
        <taxon>Bacillota</taxon>
        <taxon>Clostridia</taxon>
        <taxon>Halanaerobiales</taxon>
        <taxon>Halobacteroidaceae</taxon>
        <taxon>Orenia</taxon>
    </lineage>
</organism>
<dbReference type="Pfam" id="PF08665">
    <property type="entry name" value="PglZ"/>
    <property type="match status" value="1"/>
</dbReference>
<dbReference type="Proteomes" id="UP000219573">
    <property type="component" value="Unassembled WGS sequence"/>
</dbReference>
<dbReference type="InterPro" id="IPR014060">
    <property type="entry name" value="PglZ"/>
</dbReference>
<gene>
    <name evidence="1" type="ORF">SAMN06265827_12451</name>
</gene>
<dbReference type="RefSeq" id="WP_097018849.1">
    <property type="nucleotide sequence ID" value="NZ_OBDZ01000024.1"/>
</dbReference>
<dbReference type="OrthoDB" id="9769734at2"/>
<reference evidence="2" key="1">
    <citation type="submission" date="2017-09" db="EMBL/GenBank/DDBJ databases">
        <authorList>
            <person name="Varghese N."/>
            <person name="Submissions S."/>
        </authorList>
    </citation>
    <scope>NUCLEOTIDE SEQUENCE [LARGE SCALE GENOMIC DNA]</scope>
    <source>
        <strain evidence="2">MSL47</strain>
    </source>
</reference>
<dbReference type="NCBIfam" id="TIGR02687">
    <property type="entry name" value="BREX-1 system phosphatase PglZ type A"/>
    <property type="match status" value="1"/>
</dbReference>
<protein>
    <submittedName>
        <fullName evidence="1">TIGR02687 family protein</fullName>
    </submittedName>
</protein>
<proteinExistence type="predicted"/>
<evidence type="ECO:0000313" key="2">
    <source>
        <dbReference type="Proteomes" id="UP000219573"/>
    </source>
</evidence>
<keyword evidence="2" id="KW-1185">Reference proteome</keyword>
<accession>A0A285HTH3</accession>